<accession>A0ABS9GY50</accession>
<proteinExistence type="predicted"/>
<dbReference type="Proteomes" id="UP001649381">
    <property type="component" value="Unassembled WGS sequence"/>
</dbReference>
<gene>
    <name evidence="2" type="ORF">L2716_07670</name>
</gene>
<dbReference type="InterPro" id="IPR051158">
    <property type="entry name" value="Metallophosphoesterase_sf"/>
</dbReference>
<evidence type="ECO:0000259" key="1">
    <source>
        <dbReference type="Pfam" id="PF00149"/>
    </source>
</evidence>
<dbReference type="InterPro" id="IPR004843">
    <property type="entry name" value="Calcineurin-like_PHP"/>
</dbReference>
<feature type="domain" description="Calcineurin-like phosphoesterase" evidence="1">
    <location>
        <begin position="45"/>
        <end position="201"/>
    </location>
</feature>
<dbReference type="PANTHER" id="PTHR31302:SF32">
    <property type="entry name" value="PHOSPHOESTERASE"/>
    <property type="match status" value="1"/>
</dbReference>
<reference evidence="2 3" key="1">
    <citation type="submission" date="2022-01" db="EMBL/GenBank/DDBJ databases">
        <title>Alkalihalobacillus sp. EGI L200015, a novel bacterium isolated from a salt lake sediment.</title>
        <authorList>
            <person name="Gao L."/>
            <person name="Fang B.-Z."/>
            <person name="Li W.-J."/>
        </authorList>
    </citation>
    <scope>NUCLEOTIDE SEQUENCE [LARGE SCALE GENOMIC DNA]</scope>
    <source>
        <strain evidence="2 3">KCTC 12718</strain>
    </source>
</reference>
<sequence length="254" mass="28950">MIYLFVFILSCGFLLVLHMWLEAHRISVEKKDIHLEHFPESFNGLKVFFISDIHTRTLDEQLIDKIDEHIDLVIIGGDLVERKVLFDRVSKNIDVLNKLAPIYFVWGNNDYEVDYRKLDVLLRDKGVTVLDNTCAQLEKDGESLLLLGVDDATLDRDSLPLTLQDANQTGFRILISHNPIITNQIEENHDIGLVLAGHTHGGQIRFFKWGIAEQGGLKSCDYTKLFISNGYGYTQLPLRLCAPAQTHILTIYNS</sequence>
<dbReference type="SUPFAM" id="SSF56300">
    <property type="entry name" value="Metallo-dependent phosphatases"/>
    <property type="match status" value="1"/>
</dbReference>
<dbReference type="InterPro" id="IPR029052">
    <property type="entry name" value="Metallo-depent_PP-like"/>
</dbReference>
<organism evidence="2 3">
    <name type="scientific">Pseudalkalibacillus berkeleyi</name>
    <dbReference type="NCBI Taxonomy" id="1069813"/>
    <lineage>
        <taxon>Bacteria</taxon>
        <taxon>Bacillati</taxon>
        <taxon>Bacillota</taxon>
        <taxon>Bacilli</taxon>
        <taxon>Bacillales</taxon>
        <taxon>Fictibacillaceae</taxon>
        <taxon>Pseudalkalibacillus</taxon>
    </lineage>
</organism>
<comment type="caution">
    <text evidence="2">The sequence shown here is derived from an EMBL/GenBank/DDBJ whole genome shotgun (WGS) entry which is preliminary data.</text>
</comment>
<evidence type="ECO:0000313" key="2">
    <source>
        <dbReference type="EMBL" id="MCF6137604.1"/>
    </source>
</evidence>
<protein>
    <submittedName>
        <fullName evidence="2">Metallophosphoesterase</fullName>
    </submittedName>
</protein>
<dbReference type="Pfam" id="PF00149">
    <property type="entry name" value="Metallophos"/>
    <property type="match status" value="1"/>
</dbReference>
<keyword evidence="3" id="KW-1185">Reference proteome</keyword>
<evidence type="ECO:0000313" key="3">
    <source>
        <dbReference type="Proteomes" id="UP001649381"/>
    </source>
</evidence>
<name>A0ABS9GY50_9BACL</name>
<dbReference type="EMBL" id="JAKIJS010000001">
    <property type="protein sequence ID" value="MCF6137604.1"/>
    <property type="molecule type" value="Genomic_DNA"/>
</dbReference>
<dbReference type="RefSeq" id="WP_236333326.1">
    <property type="nucleotide sequence ID" value="NZ_JAKIJS010000001.1"/>
</dbReference>
<dbReference type="Gene3D" id="3.60.21.10">
    <property type="match status" value="1"/>
</dbReference>
<dbReference type="PANTHER" id="PTHR31302">
    <property type="entry name" value="TRANSMEMBRANE PROTEIN WITH METALLOPHOSPHOESTERASE DOMAIN-RELATED"/>
    <property type="match status" value="1"/>
</dbReference>